<keyword evidence="2" id="KW-1185">Reference proteome</keyword>
<protein>
    <recommendedName>
        <fullName evidence="3">Flp pilus assembly protein, ATPase CpaE</fullName>
    </recommendedName>
</protein>
<dbReference type="Proteomes" id="UP000078148">
    <property type="component" value="Plasmid unnamed1"/>
</dbReference>
<dbReference type="RefSeq" id="WP_087071422.1">
    <property type="nucleotide sequence ID" value="NZ_CP021170.1"/>
</dbReference>
<evidence type="ECO:0000313" key="1">
    <source>
        <dbReference type="EMBL" id="ARR10720.1"/>
    </source>
</evidence>
<evidence type="ECO:0008006" key="3">
    <source>
        <dbReference type="Google" id="ProtNLM"/>
    </source>
</evidence>
<geneLocation type="plasmid" evidence="1 2">
    <name>unnamed1</name>
</geneLocation>
<gene>
    <name evidence="1" type="ORF">AR543_p0112</name>
</gene>
<organism evidence="1 2">
    <name type="scientific">Paenibacillus bovis</name>
    <dbReference type="NCBI Taxonomy" id="1616788"/>
    <lineage>
        <taxon>Bacteria</taxon>
        <taxon>Bacillati</taxon>
        <taxon>Bacillota</taxon>
        <taxon>Bacilli</taxon>
        <taxon>Bacillales</taxon>
        <taxon>Paenibacillaceae</taxon>
        <taxon>Paenibacillus</taxon>
    </lineage>
</organism>
<evidence type="ECO:0000313" key="2">
    <source>
        <dbReference type="Proteomes" id="UP000078148"/>
    </source>
</evidence>
<accession>A0A1X9T426</accession>
<dbReference type="AlphaFoldDB" id="A0A1X9T426"/>
<dbReference type="InterPro" id="IPR027417">
    <property type="entry name" value="P-loop_NTPase"/>
</dbReference>
<name>A0A1X9T426_9BACL</name>
<dbReference type="OrthoDB" id="2560085at2"/>
<dbReference type="KEGG" id="pbv:AR543_p0112"/>
<sequence>MIPLIYLHGVPLETDRLTEDALRLFASRDLPHLFEQIELAQPHLVVLNAVNAPTELPAIRQRLADCYPDQEAAEPMTEIVVLVEHEEAEAARHWTEAGASEVWLLSDWPEQLLDYAAQPIQEEAPAASKVHRIAVASAHPNSGSTHTSLLLAMYLQEVCHARVAIWECGVQGLGTYRHMLYTLGGEQTLSMQYKLHGLTIIDSVVDDQTIEILQQEFDYIIYDMGTLQCAPHEYLFFRAEVPIFLCEGASWKLPKGIQILNSFASKRRIERVQLLIPYANQEIMNMVKHLEPGRMSYAMPMHREVFEIQPESSKVIEALLAPLGPILKASSLSNS</sequence>
<proteinExistence type="predicted"/>
<dbReference type="SUPFAM" id="SSF52540">
    <property type="entry name" value="P-loop containing nucleoside triphosphate hydrolases"/>
    <property type="match status" value="1"/>
</dbReference>
<dbReference type="EMBL" id="CP021170">
    <property type="protein sequence ID" value="ARR10720.1"/>
    <property type="molecule type" value="Genomic_DNA"/>
</dbReference>
<reference evidence="1 2" key="1">
    <citation type="journal article" date="2016" name="Int. J. Syst. Evol. Microbiol.">
        <title>Paenibacillus damxungensis sp. nov., isolated from raw yak (Bos grunniens) milk.</title>
        <authorList>
            <person name="Wu Z."/>
            <person name="Gao C."/>
            <person name="Han J."/>
            <person name="Liu Z."/>
        </authorList>
    </citation>
    <scope>NUCLEOTIDE SEQUENCE [LARGE SCALE GENOMIC DNA]</scope>
    <source>
        <strain evidence="1 2">BD3526</strain>
        <plasmid evidence="1 2">unnamed1</plasmid>
    </source>
</reference>
<keyword evidence="1" id="KW-0614">Plasmid</keyword>